<evidence type="ECO:0000256" key="10">
    <source>
        <dbReference type="ARBA" id="ARBA00022723"/>
    </source>
</evidence>
<feature type="domain" description="Radical SAM core" evidence="14">
    <location>
        <begin position="101"/>
        <end position="339"/>
    </location>
</feature>
<dbReference type="PANTHER" id="PTHR30544">
    <property type="entry name" value="23S RRNA METHYLTRANSFERASE"/>
    <property type="match status" value="1"/>
</dbReference>
<evidence type="ECO:0000256" key="4">
    <source>
        <dbReference type="ARBA" id="ARBA00022490"/>
    </source>
</evidence>
<gene>
    <name evidence="15" type="ORF">MGWOODY_XGa361</name>
</gene>
<dbReference type="InterPro" id="IPR027492">
    <property type="entry name" value="RNA_MTrfase_RlmN"/>
</dbReference>
<dbReference type="InterPro" id="IPR048641">
    <property type="entry name" value="RlmN_N"/>
</dbReference>
<evidence type="ECO:0000256" key="5">
    <source>
        <dbReference type="ARBA" id="ARBA00022552"/>
    </source>
</evidence>
<dbReference type="InterPro" id="IPR013785">
    <property type="entry name" value="Aldolase_TIM"/>
</dbReference>
<dbReference type="GO" id="GO:0070475">
    <property type="term" value="P:rRNA base methylation"/>
    <property type="evidence" value="ECO:0007669"/>
    <property type="project" value="InterPro"/>
</dbReference>
<keyword evidence="8" id="KW-0949">S-adenosyl-L-methionine</keyword>
<dbReference type="InterPro" id="IPR004383">
    <property type="entry name" value="rRNA_lsu_MTrfase_RlmN/Cfr"/>
</dbReference>
<dbReference type="EMBL" id="CZRL01000059">
    <property type="protein sequence ID" value="CUS51350.1"/>
    <property type="molecule type" value="Genomic_DNA"/>
</dbReference>
<organism evidence="15">
    <name type="scientific">hydrothermal vent metagenome</name>
    <dbReference type="NCBI Taxonomy" id="652676"/>
    <lineage>
        <taxon>unclassified sequences</taxon>
        <taxon>metagenomes</taxon>
        <taxon>ecological metagenomes</taxon>
    </lineage>
</organism>
<evidence type="ECO:0000256" key="1">
    <source>
        <dbReference type="ARBA" id="ARBA00001966"/>
    </source>
</evidence>
<dbReference type="GO" id="GO:0046872">
    <property type="term" value="F:metal ion binding"/>
    <property type="evidence" value="ECO:0007669"/>
    <property type="project" value="UniProtKB-KW"/>
</dbReference>
<sequence length="366" mass="40985">MTVSERQNLIGMTRIEMQSFFVSLGVREFHARQVLQWIYQRGITDFSQMTDLSKALRDQLQQLAQITVPETVTVQQSSDSTRKWLLRFEDGNCIETVFIPEQDRGTLCVSVQVGCSLNCTFCATAKQGFSRNLTTAEIIGQLLTVKTDLQALGYGDRPITNVVLMGMGEPLLNYDAVVAALHLMLDDLSFGMSRRRVTLSTAGIVPAMERLALDCPVSLAVSLHATNNDLRDELVPLNRKYPIEQLLQACHQYVAGENKRHITFEYVMLKGINDSKGEAQILARLLSGLPAKINLIPFNKSPGIEYECSDQSTIDVFREVLLSAGLMTITRRTRGEDIEAACGQLAGRFADRTRRRWKFEQAIAQC</sequence>
<keyword evidence="7 15" id="KW-0808">Transferase</keyword>
<dbReference type="GO" id="GO:0005737">
    <property type="term" value="C:cytoplasm"/>
    <property type="evidence" value="ECO:0007669"/>
    <property type="project" value="UniProtKB-SubCell"/>
</dbReference>
<keyword evidence="4" id="KW-0963">Cytoplasm</keyword>
<dbReference type="PROSITE" id="PS51918">
    <property type="entry name" value="RADICAL_SAM"/>
    <property type="match status" value="1"/>
</dbReference>
<evidence type="ECO:0000256" key="6">
    <source>
        <dbReference type="ARBA" id="ARBA00022603"/>
    </source>
</evidence>
<dbReference type="CDD" id="cd01335">
    <property type="entry name" value="Radical_SAM"/>
    <property type="match status" value="1"/>
</dbReference>
<dbReference type="SFLD" id="SFLDF00275">
    <property type="entry name" value="adenosine_C2_methyltransferase"/>
    <property type="match status" value="1"/>
</dbReference>
<accession>A0A160TRT7</accession>
<dbReference type="Pfam" id="PF04055">
    <property type="entry name" value="Radical_SAM"/>
    <property type="match status" value="1"/>
</dbReference>
<dbReference type="InterPro" id="IPR058240">
    <property type="entry name" value="rSAM_sf"/>
</dbReference>
<dbReference type="FunFam" id="1.10.150.530:FF:000003">
    <property type="entry name" value="Dual-specificity RNA methyltransferase RlmN"/>
    <property type="match status" value="1"/>
</dbReference>
<evidence type="ECO:0000256" key="11">
    <source>
        <dbReference type="ARBA" id="ARBA00023004"/>
    </source>
</evidence>
<dbReference type="Pfam" id="PF21016">
    <property type="entry name" value="RlmN_N"/>
    <property type="match status" value="1"/>
</dbReference>
<keyword evidence="12" id="KW-0411">Iron-sulfur</keyword>
<reference evidence="15" key="1">
    <citation type="submission" date="2015-10" db="EMBL/GenBank/DDBJ databases">
        <authorList>
            <person name="Gilbert D.G."/>
        </authorList>
    </citation>
    <scope>NUCLEOTIDE SEQUENCE</scope>
</reference>
<keyword evidence="11" id="KW-0408">Iron</keyword>
<dbReference type="Gene3D" id="1.10.150.530">
    <property type="match status" value="1"/>
</dbReference>
<comment type="cofactor">
    <cofactor evidence="1">
        <name>[4Fe-4S] cluster</name>
        <dbReference type="ChEBI" id="CHEBI:49883"/>
    </cofactor>
</comment>
<keyword evidence="13" id="KW-1015">Disulfide bond</keyword>
<name>A0A160TRT7_9ZZZZ</name>
<evidence type="ECO:0000256" key="9">
    <source>
        <dbReference type="ARBA" id="ARBA00022694"/>
    </source>
</evidence>
<dbReference type="HAMAP" id="MF_01849">
    <property type="entry name" value="RNA_methyltr_RlmN"/>
    <property type="match status" value="1"/>
</dbReference>
<proteinExistence type="inferred from homology"/>
<evidence type="ECO:0000256" key="7">
    <source>
        <dbReference type="ARBA" id="ARBA00022679"/>
    </source>
</evidence>
<dbReference type="InterPro" id="IPR007197">
    <property type="entry name" value="rSAM"/>
</dbReference>
<keyword evidence="5" id="KW-0698">rRNA processing</keyword>
<dbReference type="FunFam" id="3.20.20.70:FF:000008">
    <property type="entry name" value="Dual-specificity RNA methyltransferase RlmN"/>
    <property type="match status" value="1"/>
</dbReference>
<keyword evidence="3" id="KW-0004">4Fe-4S</keyword>
<dbReference type="GO" id="GO:0030488">
    <property type="term" value="P:tRNA methylation"/>
    <property type="evidence" value="ECO:0007669"/>
    <property type="project" value="InterPro"/>
</dbReference>
<evidence type="ECO:0000313" key="15">
    <source>
        <dbReference type="EMBL" id="CUS51350.1"/>
    </source>
</evidence>
<dbReference type="PANTHER" id="PTHR30544:SF5">
    <property type="entry name" value="RADICAL SAM CORE DOMAIN-CONTAINING PROTEIN"/>
    <property type="match status" value="1"/>
</dbReference>
<dbReference type="GO" id="GO:0008173">
    <property type="term" value="F:RNA methyltransferase activity"/>
    <property type="evidence" value="ECO:0007669"/>
    <property type="project" value="InterPro"/>
</dbReference>
<dbReference type="Gene3D" id="3.20.20.70">
    <property type="entry name" value="Aldolase class I"/>
    <property type="match status" value="1"/>
</dbReference>
<evidence type="ECO:0000259" key="14">
    <source>
        <dbReference type="PROSITE" id="PS51918"/>
    </source>
</evidence>
<comment type="subcellular location">
    <subcellularLocation>
        <location evidence="2">Cytoplasm</location>
    </subcellularLocation>
</comment>
<evidence type="ECO:0000256" key="2">
    <source>
        <dbReference type="ARBA" id="ARBA00004496"/>
    </source>
</evidence>
<dbReference type="SFLD" id="SFLDG01062">
    <property type="entry name" value="methyltransferase_(Class_A)"/>
    <property type="match status" value="1"/>
</dbReference>
<dbReference type="AlphaFoldDB" id="A0A160TRT7"/>
<dbReference type="PIRSF" id="PIRSF006004">
    <property type="entry name" value="CHP00048"/>
    <property type="match status" value="1"/>
</dbReference>
<evidence type="ECO:0000256" key="12">
    <source>
        <dbReference type="ARBA" id="ARBA00023014"/>
    </source>
</evidence>
<dbReference type="InterPro" id="IPR040072">
    <property type="entry name" value="Methyltransferase_A"/>
</dbReference>
<evidence type="ECO:0000256" key="8">
    <source>
        <dbReference type="ARBA" id="ARBA00022691"/>
    </source>
</evidence>
<dbReference type="SFLD" id="SFLDS00029">
    <property type="entry name" value="Radical_SAM"/>
    <property type="match status" value="1"/>
</dbReference>
<dbReference type="SUPFAM" id="SSF102114">
    <property type="entry name" value="Radical SAM enzymes"/>
    <property type="match status" value="1"/>
</dbReference>
<keyword evidence="9" id="KW-0819">tRNA processing</keyword>
<dbReference type="NCBIfam" id="TIGR00048">
    <property type="entry name" value="rRNA_mod_RlmN"/>
    <property type="match status" value="1"/>
</dbReference>
<protein>
    <submittedName>
        <fullName evidence="15">Ribosomal RNA large subunit methyltransferase N</fullName>
        <ecNumber evidence="15">2.1.1.-</ecNumber>
    </submittedName>
</protein>
<keyword evidence="10" id="KW-0479">Metal-binding</keyword>
<evidence type="ECO:0000256" key="3">
    <source>
        <dbReference type="ARBA" id="ARBA00022485"/>
    </source>
</evidence>
<keyword evidence="6 15" id="KW-0489">Methyltransferase</keyword>
<dbReference type="EC" id="2.1.1.-" evidence="15"/>
<dbReference type="GO" id="GO:0051539">
    <property type="term" value="F:4 iron, 4 sulfur cluster binding"/>
    <property type="evidence" value="ECO:0007669"/>
    <property type="project" value="UniProtKB-KW"/>
</dbReference>
<evidence type="ECO:0000256" key="13">
    <source>
        <dbReference type="ARBA" id="ARBA00023157"/>
    </source>
</evidence>